<evidence type="ECO:0000256" key="3">
    <source>
        <dbReference type="ARBA" id="ARBA00022679"/>
    </source>
</evidence>
<dbReference type="PANTHER" id="PTHR32328">
    <property type="entry name" value="L-SERYL-TRNA(SEC) SELENIUM TRANSFERASE"/>
    <property type="match status" value="1"/>
</dbReference>
<dbReference type="Pfam" id="PF12390">
    <property type="entry name" value="Se-cys_synth_N"/>
    <property type="match status" value="1"/>
</dbReference>
<comment type="catalytic activity">
    <reaction evidence="8">
        <text>L-seryl-tRNA(Sec) + selenophosphate + H(+) = L-selenocysteinyl-tRNA(Sec) + phosphate</text>
        <dbReference type="Rhea" id="RHEA:22728"/>
        <dbReference type="Rhea" id="RHEA-COMP:9742"/>
        <dbReference type="Rhea" id="RHEA-COMP:9743"/>
        <dbReference type="ChEBI" id="CHEBI:15378"/>
        <dbReference type="ChEBI" id="CHEBI:16144"/>
        <dbReference type="ChEBI" id="CHEBI:43474"/>
        <dbReference type="ChEBI" id="CHEBI:78533"/>
        <dbReference type="ChEBI" id="CHEBI:78573"/>
        <dbReference type="EC" id="2.9.1.1"/>
    </reaction>
</comment>
<feature type="domain" description="L-seryl-tRNA selenium transferase N-terminal" evidence="9">
    <location>
        <begin position="7"/>
        <end position="46"/>
    </location>
</feature>
<keyword evidence="11" id="KW-1185">Reference proteome</keyword>
<proteinExistence type="inferred from homology"/>
<comment type="function">
    <text evidence="8">Converts seryl-tRNA(Sec) to selenocysteinyl-tRNA(Sec) required for selenoprotein biosynthesis.</text>
</comment>
<dbReference type="Proteomes" id="UP001204798">
    <property type="component" value="Unassembled WGS sequence"/>
</dbReference>
<keyword evidence="5 8" id="KW-0648">Protein biosynthesis</keyword>
<comment type="subcellular location">
    <subcellularLocation>
        <location evidence="8">Cytoplasm</location>
    </subcellularLocation>
</comment>
<evidence type="ECO:0000256" key="5">
    <source>
        <dbReference type="ARBA" id="ARBA00022917"/>
    </source>
</evidence>
<comment type="caution">
    <text evidence="10">The sequence shown here is derived from an EMBL/GenBank/DDBJ whole genome shotgun (WGS) entry which is preliminary data.</text>
</comment>
<feature type="modified residue" description="N6-(pyridoxal phosphate)lysine" evidence="8">
    <location>
        <position position="294"/>
    </location>
</feature>
<evidence type="ECO:0000256" key="7">
    <source>
        <dbReference type="ARBA" id="ARBA00044507"/>
    </source>
</evidence>
<evidence type="ECO:0000313" key="10">
    <source>
        <dbReference type="EMBL" id="MCS3917796.1"/>
    </source>
</evidence>
<dbReference type="Gene3D" id="3.40.640.10">
    <property type="entry name" value="Type I PLP-dependent aspartate aminotransferase-like (Major domain)"/>
    <property type="match status" value="1"/>
</dbReference>
<dbReference type="RefSeq" id="WP_259092333.1">
    <property type="nucleotide sequence ID" value="NZ_CP130454.1"/>
</dbReference>
<reference evidence="10 11" key="1">
    <citation type="submission" date="2022-08" db="EMBL/GenBank/DDBJ databases">
        <title>Bacterial and archaeal communities from various locations to study Microbial Dark Matter (Phase II).</title>
        <authorList>
            <person name="Stepanauskas R."/>
        </authorList>
    </citation>
    <scope>NUCLEOTIDE SEQUENCE [LARGE SCALE GENOMIC DNA]</scope>
    <source>
        <strain evidence="10 11">PD1</strain>
    </source>
</reference>
<evidence type="ECO:0000313" key="11">
    <source>
        <dbReference type="Proteomes" id="UP001204798"/>
    </source>
</evidence>
<evidence type="ECO:0000256" key="6">
    <source>
        <dbReference type="ARBA" id="ARBA00023266"/>
    </source>
</evidence>
<organism evidence="10 11">
    <name type="scientific">Candidatus Fervidibacter sacchari</name>
    <dbReference type="NCBI Taxonomy" id="1448929"/>
    <lineage>
        <taxon>Bacteria</taxon>
        <taxon>Candidatus Fervidibacterota</taxon>
        <taxon>Candidatus Fervidibacter</taxon>
    </lineage>
</organism>
<sequence length="464" mass="51263">MEKQALLRQLPAVHEVLQTETAQKLMRELPRAIVTEAIRKTLDKFRQKILSGDGLEVPTAEQVAQQAQSVLWREVLPLMPRVINATGIIVHTGLGRSLLSQRAVQRLVEVATHPCALEVDEVTGERSFRDLRVEKLLCLLTGAEAATVVNNNAAAVLLILNTLAEGREVIVSRGELVEIGGSFRIPEILRKSGAVLVEVGTTNKTRLSDYERAINERTALLLKVHQSNFRIIGFTEQVSLEELVALGRKYNLPVVEDLGSGALADVSKAGIEREPMVQESVKAGADLVSFSGDKLLGGPQAGIVVGRKDLIAQLRRNPLYRAFRCDKLTFAALEATLLSYFDEEQAWREIPTLRQIALSDQEIKRRAKQVVQRLQKLGVPKEAVSVQPSTSQVGGGALPDQFLPTWCVVVKPKEGDSADDFAQRLRLGNPSVFCRIQKDALWFDIRTVLPDELKELAECIAKAW</sequence>
<evidence type="ECO:0000256" key="4">
    <source>
        <dbReference type="ARBA" id="ARBA00022898"/>
    </source>
</evidence>
<dbReference type="InterPro" id="IPR025862">
    <property type="entry name" value="SelA_trans_N_dom"/>
</dbReference>
<dbReference type="InterPro" id="IPR015421">
    <property type="entry name" value="PyrdxlP-dep_Trfase_major"/>
</dbReference>
<dbReference type="InterPro" id="IPR004534">
    <property type="entry name" value="SelA_trans"/>
</dbReference>
<comment type="cofactor">
    <cofactor evidence="1 8">
        <name>pyridoxal 5'-phosphate</name>
        <dbReference type="ChEBI" id="CHEBI:597326"/>
    </cofactor>
</comment>
<dbReference type="EMBL" id="JANUCP010000001">
    <property type="protein sequence ID" value="MCS3917796.1"/>
    <property type="molecule type" value="Genomic_DNA"/>
</dbReference>
<evidence type="ECO:0000256" key="2">
    <source>
        <dbReference type="ARBA" id="ARBA00022490"/>
    </source>
</evidence>
<name>A0ABT2EIS7_9BACT</name>
<dbReference type="PANTHER" id="PTHR32328:SF0">
    <property type="entry name" value="L-SERYL-TRNA(SEC) SELENIUM TRANSFERASE"/>
    <property type="match status" value="1"/>
</dbReference>
<dbReference type="Gene3D" id="3.90.1150.180">
    <property type="match status" value="1"/>
</dbReference>
<keyword evidence="4 8" id="KW-0663">Pyridoxal phosphate</keyword>
<protein>
    <recommendedName>
        <fullName evidence="8">L-seryl-tRNA(Sec) selenium transferase</fullName>
        <ecNumber evidence="8">2.9.1.1</ecNumber>
    </recommendedName>
    <alternativeName>
        <fullName evidence="8">Selenocysteine synthase</fullName>
        <shortName evidence="8">Sec synthase</shortName>
    </alternativeName>
    <alternativeName>
        <fullName evidence="8">Selenocysteinyl-tRNA(Sec) synthase</fullName>
    </alternativeName>
</protein>
<keyword evidence="6 8" id="KW-0711">Selenium</keyword>
<dbReference type="SUPFAM" id="SSF53383">
    <property type="entry name" value="PLP-dependent transferases"/>
    <property type="match status" value="1"/>
</dbReference>
<dbReference type="NCBIfam" id="TIGR00474">
    <property type="entry name" value="selA"/>
    <property type="match status" value="1"/>
</dbReference>
<comment type="similarity">
    <text evidence="7 8">Belongs to the SelA family.</text>
</comment>
<evidence type="ECO:0000259" key="9">
    <source>
        <dbReference type="Pfam" id="PF12390"/>
    </source>
</evidence>
<dbReference type="HAMAP" id="MF_00423">
    <property type="entry name" value="SelA"/>
    <property type="match status" value="1"/>
</dbReference>
<dbReference type="GO" id="GO:0004125">
    <property type="term" value="F:L-seryl-tRNA(Sec) selenium transferase activity"/>
    <property type="evidence" value="ECO:0007669"/>
    <property type="project" value="UniProtKB-EC"/>
</dbReference>
<keyword evidence="2 8" id="KW-0963">Cytoplasm</keyword>
<keyword evidence="3 8" id="KW-0808">Transferase</keyword>
<dbReference type="Pfam" id="PF03841">
    <property type="entry name" value="SelA"/>
    <property type="match status" value="1"/>
</dbReference>
<gene>
    <name evidence="8" type="primary">selA</name>
    <name evidence="10" type="ORF">M2350_000193</name>
</gene>
<evidence type="ECO:0000256" key="8">
    <source>
        <dbReference type="HAMAP-Rule" id="MF_00423"/>
    </source>
</evidence>
<dbReference type="InterPro" id="IPR018319">
    <property type="entry name" value="SelA-like"/>
</dbReference>
<dbReference type="InterPro" id="IPR015424">
    <property type="entry name" value="PyrdxlP-dep_Trfase"/>
</dbReference>
<accession>A0ABT2EIS7</accession>
<dbReference type="EC" id="2.9.1.1" evidence="8"/>
<comment type="pathway">
    <text evidence="8">Aminoacyl-tRNA biosynthesis; selenocysteinyl-tRNA(Sec) biosynthesis; selenocysteinyl-tRNA(Sec) from L-seryl-tRNA(Sec) (bacterial route): step 1/1.</text>
</comment>
<evidence type="ECO:0000256" key="1">
    <source>
        <dbReference type="ARBA" id="ARBA00001933"/>
    </source>
</evidence>